<proteinExistence type="predicted"/>
<gene>
    <name evidence="2" type="ORF">LEP1GSC081_2317</name>
</gene>
<dbReference type="RefSeq" id="WP_004764351.1">
    <property type="nucleotide sequence ID" value="NZ_AHMY02000011.1"/>
</dbReference>
<dbReference type="EMBL" id="AHMY02000011">
    <property type="protein sequence ID" value="EKO17305.1"/>
    <property type="molecule type" value="Genomic_DNA"/>
</dbReference>
<sequence>MKHLQLLFLSVLFAFICTSGLFAESNSKTTPCSKDAKNFCSHRKSEDRLSQMQCLMEKESDLSTTCSDWLKLKKEEIRKSSEECSEDRSKFCKFVIPGGGRILRCLMNHESSLSNSCKEMIQKHLP</sequence>
<evidence type="ECO:0000313" key="3">
    <source>
        <dbReference type="Proteomes" id="UP000006253"/>
    </source>
</evidence>
<protein>
    <recommendedName>
        <fullName evidence="4">Cysteine rich repeat domain protein</fullName>
    </recommendedName>
</protein>
<evidence type="ECO:0008006" key="4">
    <source>
        <dbReference type="Google" id="ProtNLM"/>
    </source>
</evidence>
<organism evidence="2 3">
    <name type="scientific">Leptospira kirschneri str. H1</name>
    <dbReference type="NCBI Taxonomy" id="1049966"/>
    <lineage>
        <taxon>Bacteria</taxon>
        <taxon>Pseudomonadati</taxon>
        <taxon>Spirochaetota</taxon>
        <taxon>Spirochaetia</taxon>
        <taxon>Leptospirales</taxon>
        <taxon>Leptospiraceae</taxon>
        <taxon>Leptospira</taxon>
    </lineage>
</organism>
<comment type="caution">
    <text evidence="2">The sequence shown here is derived from an EMBL/GenBank/DDBJ whole genome shotgun (WGS) entry which is preliminary data.</text>
</comment>
<reference evidence="2 3" key="1">
    <citation type="submission" date="2012-10" db="EMBL/GenBank/DDBJ databases">
        <authorList>
            <person name="Harkins D.M."/>
            <person name="Durkin A.S."/>
            <person name="Brinkac L.M."/>
            <person name="Selengut J.D."/>
            <person name="Sanka R."/>
            <person name="DePew J."/>
            <person name="Purushe J."/>
            <person name="Peacock S.J."/>
            <person name="Thaipadungpanit J."/>
            <person name="Wuthiekanun V.W."/>
            <person name="Day N.P."/>
            <person name="Vinetz J.M."/>
            <person name="Sutton G.G."/>
            <person name="Nelson W.C."/>
            <person name="Fouts D.E."/>
        </authorList>
    </citation>
    <scope>NUCLEOTIDE SEQUENCE [LARGE SCALE GENOMIC DNA]</scope>
    <source>
        <strain evidence="2 3">H1</strain>
    </source>
</reference>
<feature type="signal peptide" evidence="1">
    <location>
        <begin position="1"/>
        <end position="23"/>
    </location>
</feature>
<name>A0A0E2B7K1_9LEPT</name>
<accession>A0A0E2B7K1</accession>
<dbReference type="Proteomes" id="UP000006253">
    <property type="component" value="Unassembled WGS sequence"/>
</dbReference>
<keyword evidence="1" id="KW-0732">Signal</keyword>
<dbReference type="AlphaFoldDB" id="A0A0E2B7K1"/>
<feature type="chain" id="PRO_5002392700" description="Cysteine rich repeat domain protein" evidence="1">
    <location>
        <begin position="24"/>
        <end position="126"/>
    </location>
</feature>
<evidence type="ECO:0000256" key="1">
    <source>
        <dbReference type="SAM" id="SignalP"/>
    </source>
</evidence>
<evidence type="ECO:0000313" key="2">
    <source>
        <dbReference type="EMBL" id="EKO17305.1"/>
    </source>
</evidence>